<keyword evidence="2" id="KW-1133">Transmembrane helix</keyword>
<evidence type="ECO:0008006" key="5">
    <source>
        <dbReference type="Google" id="ProtNLM"/>
    </source>
</evidence>
<dbReference type="EMBL" id="CP091139">
    <property type="protein sequence ID" value="UUT34912.1"/>
    <property type="molecule type" value="Genomic_DNA"/>
</dbReference>
<gene>
    <name evidence="3" type="ORF">L2X98_31450</name>
</gene>
<evidence type="ECO:0000256" key="2">
    <source>
        <dbReference type="SAM" id="Phobius"/>
    </source>
</evidence>
<dbReference type="Proteomes" id="UP001054811">
    <property type="component" value="Chromosome"/>
</dbReference>
<name>A0ABY5NI99_9MICO</name>
<organism evidence="3 4">
    <name type="scientific">Microbacterium elymi</name>
    <dbReference type="NCBI Taxonomy" id="2909587"/>
    <lineage>
        <taxon>Bacteria</taxon>
        <taxon>Bacillati</taxon>
        <taxon>Actinomycetota</taxon>
        <taxon>Actinomycetes</taxon>
        <taxon>Micrococcales</taxon>
        <taxon>Microbacteriaceae</taxon>
        <taxon>Microbacterium</taxon>
    </lineage>
</organism>
<sequence length="93" mass="9679">MPHALRVIIEDVYAQGISQSFLIAVPFAVLSLIAILFLPNTSLTRMTNTERAHAGEADLATVSVPEGMDVLTATGSIPLGGGADAGDRGRTDD</sequence>
<reference evidence="3" key="1">
    <citation type="submission" date="2022-01" db="EMBL/GenBank/DDBJ databases">
        <title>Microbacterium eymi and Microbacterium rhizovicinus sp. nov., isolated from the rhizospheric soil of Elymus tsukushiensis, a plant native to the Dokdo Islands, Republic of Korea.</title>
        <authorList>
            <person name="Hwang Y.J."/>
        </authorList>
    </citation>
    <scope>NUCLEOTIDE SEQUENCE</scope>
    <source>
        <strain evidence="3">KUDC0405</strain>
    </source>
</reference>
<feature type="transmembrane region" description="Helical" evidence="2">
    <location>
        <begin position="20"/>
        <end position="38"/>
    </location>
</feature>
<evidence type="ECO:0000313" key="4">
    <source>
        <dbReference type="Proteomes" id="UP001054811"/>
    </source>
</evidence>
<protein>
    <recommendedName>
        <fullName evidence="5">MFS transporter</fullName>
    </recommendedName>
</protein>
<keyword evidence="2" id="KW-0472">Membrane</keyword>
<feature type="region of interest" description="Disordered" evidence="1">
    <location>
        <begin position="73"/>
        <end position="93"/>
    </location>
</feature>
<evidence type="ECO:0000256" key="1">
    <source>
        <dbReference type="SAM" id="MobiDB-lite"/>
    </source>
</evidence>
<keyword evidence="2" id="KW-0812">Transmembrane</keyword>
<evidence type="ECO:0000313" key="3">
    <source>
        <dbReference type="EMBL" id="UUT34912.1"/>
    </source>
</evidence>
<accession>A0ABY5NI99</accession>
<proteinExistence type="predicted"/>
<keyword evidence="4" id="KW-1185">Reference proteome</keyword>